<feature type="compositionally biased region" description="Basic and acidic residues" evidence="1">
    <location>
        <begin position="160"/>
        <end position="179"/>
    </location>
</feature>
<dbReference type="AlphaFoldDB" id="A0A9W7XWS4"/>
<dbReference type="Proteomes" id="UP001149813">
    <property type="component" value="Unassembled WGS sequence"/>
</dbReference>
<evidence type="ECO:0000256" key="2">
    <source>
        <dbReference type="SAM" id="Phobius"/>
    </source>
</evidence>
<dbReference type="OrthoDB" id="5547695at2759"/>
<sequence>MSSEKRVKYMVLSNGDNVPIIRGDIETGYSYEPQSQSQSKQQQEGGQMPRAPSSRRRMLKKVAVFLAAFVTMQVLFHMFMPQRHHHHRHAHSDVWRQMFGPGAREGGGSHGGWWWWHGAGCGDGDGDGDGGGTPEPPHPPHHGHPRPRPPHHEHPHHGHHDHEHEHGHGHGHGHGHEHPYPPPPPPYHHGHGHEHPFPPPPPPPHHGHGHGHGHEHPHPPPPPPHRGHGHERPYPPPPPPPPPPADWHGYDEFSGYGRRPHAHGNKHGNKHGDSHGSDGSKGDPVPKPFRHGAAKWRGAFSRINTEAVALLNKGDLAISGIGSLFHTSPEDMCIPAIAVPDLDSFTFDPVELSKISSYVVGVVGADIRIEASDDKDASYTAHVMVSSNKIAEEISLTQTKGEDGSVAFRLQGPKWLPKGECAYASIVVKIPKTTKEIASLYTSYVYGNFKVDRTLARQVTFGEFGVNAAVSSINTPPLRAADVSINTVSGGIHGHYIVSNGVSIHSVNGKIDAGINVHNAERSNIVTESVSGSVALRIVGGFDGSFTARTINGAVEVEDMSDGTSRLHFDKNLSRVKTGTFGPADSTRAGDSSLKAVVVNGKISIEFD</sequence>
<feature type="region of interest" description="Disordered" evidence="1">
    <location>
        <begin position="119"/>
        <end position="291"/>
    </location>
</feature>
<keyword evidence="5" id="KW-1185">Reference proteome</keyword>
<proteinExistence type="predicted"/>
<reference evidence="4" key="1">
    <citation type="submission" date="2022-07" db="EMBL/GenBank/DDBJ databases">
        <title>Phylogenomic reconstructions and comparative analyses of Kickxellomycotina fungi.</title>
        <authorList>
            <person name="Reynolds N.K."/>
            <person name="Stajich J.E."/>
            <person name="Barry K."/>
            <person name="Grigoriev I.V."/>
            <person name="Crous P."/>
            <person name="Smith M.E."/>
        </authorList>
    </citation>
    <scope>NUCLEOTIDE SEQUENCE</scope>
    <source>
        <strain evidence="4">NBRC 32514</strain>
    </source>
</reference>
<feature type="compositionally biased region" description="Basic residues" evidence="1">
    <location>
        <begin position="258"/>
        <end position="269"/>
    </location>
</feature>
<evidence type="ECO:0000256" key="1">
    <source>
        <dbReference type="SAM" id="MobiDB-lite"/>
    </source>
</evidence>
<feature type="compositionally biased region" description="Pro residues" evidence="1">
    <location>
        <begin position="234"/>
        <end position="245"/>
    </location>
</feature>
<feature type="compositionally biased region" description="Basic and acidic residues" evidence="1">
    <location>
        <begin position="270"/>
        <end position="281"/>
    </location>
</feature>
<evidence type="ECO:0000259" key="3">
    <source>
        <dbReference type="Pfam" id="PF13349"/>
    </source>
</evidence>
<feature type="domain" description="DUF4097" evidence="3">
    <location>
        <begin position="363"/>
        <end position="512"/>
    </location>
</feature>
<accession>A0A9W7XWS4</accession>
<organism evidence="4 5">
    <name type="scientific">Coemansia erecta</name>
    <dbReference type="NCBI Taxonomy" id="147472"/>
    <lineage>
        <taxon>Eukaryota</taxon>
        <taxon>Fungi</taxon>
        <taxon>Fungi incertae sedis</taxon>
        <taxon>Zoopagomycota</taxon>
        <taxon>Kickxellomycotina</taxon>
        <taxon>Kickxellomycetes</taxon>
        <taxon>Kickxellales</taxon>
        <taxon>Kickxellaceae</taxon>
        <taxon>Coemansia</taxon>
    </lineage>
</organism>
<protein>
    <recommendedName>
        <fullName evidence="3">DUF4097 domain-containing protein</fullName>
    </recommendedName>
</protein>
<dbReference type="InterPro" id="IPR025164">
    <property type="entry name" value="Toastrack_DUF4097"/>
</dbReference>
<name>A0A9W7XWS4_9FUNG</name>
<keyword evidence="2" id="KW-0472">Membrane</keyword>
<dbReference type="Pfam" id="PF13349">
    <property type="entry name" value="DUF4097"/>
    <property type="match status" value="1"/>
</dbReference>
<feature type="compositionally biased region" description="Basic residues" evidence="1">
    <location>
        <begin position="139"/>
        <end position="159"/>
    </location>
</feature>
<keyword evidence="2" id="KW-0812">Transmembrane</keyword>
<keyword evidence="2" id="KW-1133">Transmembrane helix</keyword>
<feature type="compositionally biased region" description="Low complexity" evidence="1">
    <location>
        <begin position="34"/>
        <end position="43"/>
    </location>
</feature>
<evidence type="ECO:0000313" key="4">
    <source>
        <dbReference type="EMBL" id="KAJ1719822.1"/>
    </source>
</evidence>
<dbReference type="EMBL" id="JANBOJ010000335">
    <property type="protein sequence ID" value="KAJ1719822.1"/>
    <property type="molecule type" value="Genomic_DNA"/>
</dbReference>
<feature type="transmembrane region" description="Helical" evidence="2">
    <location>
        <begin position="62"/>
        <end position="80"/>
    </location>
</feature>
<gene>
    <name evidence="4" type="ORF">LPJ53_005475</name>
</gene>
<feature type="compositionally biased region" description="Gly residues" evidence="1">
    <location>
        <begin position="119"/>
        <end position="133"/>
    </location>
</feature>
<feature type="region of interest" description="Disordered" evidence="1">
    <location>
        <begin position="18"/>
        <end position="55"/>
    </location>
</feature>
<evidence type="ECO:0000313" key="5">
    <source>
        <dbReference type="Proteomes" id="UP001149813"/>
    </source>
</evidence>
<comment type="caution">
    <text evidence="4">The sequence shown here is derived from an EMBL/GenBank/DDBJ whole genome shotgun (WGS) entry which is preliminary data.</text>
</comment>